<keyword evidence="2" id="KW-0132">Cell division</keyword>
<dbReference type="GO" id="GO:0051304">
    <property type="term" value="P:chromosome separation"/>
    <property type="evidence" value="ECO:0007669"/>
    <property type="project" value="InterPro"/>
</dbReference>
<dbReference type="GO" id="GO:0051301">
    <property type="term" value="P:cell division"/>
    <property type="evidence" value="ECO:0007669"/>
    <property type="project" value="UniProtKB-KW"/>
</dbReference>
<dbReference type="Pfam" id="PF04079">
    <property type="entry name" value="SMC_ScpB"/>
    <property type="match status" value="1"/>
</dbReference>
<reference evidence="5 6" key="1">
    <citation type="submission" date="2018-09" db="EMBL/GenBank/DDBJ databases">
        <authorList>
            <person name="Wang Z."/>
        </authorList>
    </citation>
    <scope>NUCLEOTIDE SEQUENCE [LARGE SCALE GENOMIC DNA]</scope>
    <source>
        <strain evidence="5 6">ALS 81</strain>
    </source>
</reference>
<keyword evidence="4" id="KW-0131">Cell cycle</keyword>
<dbReference type="PIRSF" id="PIRSF019345">
    <property type="entry name" value="ScpB"/>
    <property type="match status" value="1"/>
</dbReference>
<dbReference type="InterPro" id="IPR005234">
    <property type="entry name" value="ScpB_csome_segregation"/>
</dbReference>
<evidence type="ECO:0000256" key="3">
    <source>
        <dbReference type="ARBA" id="ARBA00022829"/>
    </source>
</evidence>
<dbReference type="Gene3D" id="1.10.10.10">
    <property type="entry name" value="Winged helix-like DNA-binding domain superfamily/Winged helix DNA-binding domain"/>
    <property type="match status" value="2"/>
</dbReference>
<gene>
    <name evidence="5" type="primary">scpB</name>
    <name evidence="5" type="ORF">DBZ36_08130</name>
</gene>
<accession>A0A420EIK6</accession>
<name>A0A420EIK6_9ALTE</name>
<evidence type="ECO:0000313" key="6">
    <source>
        <dbReference type="Proteomes" id="UP000286482"/>
    </source>
</evidence>
<dbReference type="PANTHER" id="PTHR34298:SF2">
    <property type="entry name" value="SEGREGATION AND CONDENSATION PROTEIN B"/>
    <property type="match status" value="1"/>
</dbReference>
<dbReference type="InterPro" id="IPR036388">
    <property type="entry name" value="WH-like_DNA-bd_sf"/>
</dbReference>
<dbReference type="PANTHER" id="PTHR34298">
    <property type="entry name" value="SEGREGATION AND CONDENSATION PROTEIN B"/>
    <property type="match status" value="1"/>
</dbReference>
<keyword evidence="6" id="KW-1185">Reference proteome</keyword>
<dbReference type="InterPro" id="IPR036390">
    <property type="entry name" value="WH_DNA-bd_sf"/>
</dbReference>
<protein>
    <submittedName>
        <fullName evidence="5">SMC-Scp complex subunit ScpB</fullName>
    </submittedName>
</protein>
<evidence type="ECO:0000256" key="4">
    <source>
        <dbReference type="ARBA" id="ARBA00023306"/>
    </source>
</evidence>
<dbReference type="EMBL" id="RAQO01000004">
    <property type="protein sequence ID" value="RKF20396.1"/>
    <property type="molecule type" value="Genomic_DNA"/>
</dbReference>
<organism evidence="5 6">
    <name type="scientific">Alginatibacterium sediminis</name>
    <dbReference type="NCBI Taxonomy" id="2164068"/>
    <lineage>
        <taxon>Bacteria</taxon>
        <taxon>Pseudomonadati</taxon>
        <taxon>Pseudomonadota</taxon>
        <taxon>Gammaproteobacteria</taxon>
        <taxon>Alteromonadales</taxon>
        <taxon>Alteromonadaceae</taxon>
        <taxon>Alginatibacterium</taxon>
    </lineage>
</organism>
<keyword evidence="3" id="KW-0159">Chromosome partition</keyword>
<evidence type="ECO:0000256" key="1">
    <source>
        <dbReference type="ARBA" id="ARBA00022490"/>
    </source>
</evidence>
<dbReference type="SUPFAM" id="SSF46785">
    <property type="entry name" value="Winged helix' DNA-binding domain"/>
    <property type="match status" value="2"/>
</dbReference>
<dbReference type="AlphaFoldDB" id="A0A420EIK6"/>
<sequence length="182" mass="20408">MPNNVLNLVEAALFVAQKPLTIKTLQQTILAEKNFSSLEVKAILDQLAVRYHDSGVELCEIKRGFEFRARQQYSNDLAKLWPQRKTKLSKAVLETLTIIAYRGPITRAEIEAIRGVAVASSVIQALLDKQWLVKAGEKEIPGKPTLWKTSSVFLDDFGLKSLQELPTLDADLLAKLDKDFQT</sequence>
<dbReference type="NCBIfam" id="TIGR00281">
    <property type="entry name" value="SMC-Scp complex subunit ScpB"/>
    <property type="match status" value="1"/>
</dbReference>
<dbReference type="RefSeq" id="WP_120354400.1">
    <property type="nucleotide sequence ID" value="NZ_RAQO01000004.1"/>
</dbReference>
<keyword evidence="1" id="KW-0963">Cytoplasm</keyword>
<dbReference type="Proteomes" id="UP000286482">
    <property type="component" value="Unassembled WGS sequence"/>
</dbReference>
<dbReference type="OrthoDB" id="9806226at2"/>
<proteinExistence type="predicted"/>
<evidence type="ECO:0000313" key="5">
    <source>
        <dbReference type="EMBL" id="RKF20396.1"/>
    </source>
</evidence>
<comment type="caution">
    <text evidence="5">The sequence shown here is derived from an EMBL/GenBank/DDBJ whole genome shotgun (WGS) entry which is preliminary data.</text>
</comment>
<evidence type="ECO:0000256" key="2">
    <source>
        <dbReference type="ARBA" id="ARBA00022618"/>
    </source>
</evidence>